<evidence type="ECO:0000313" key="1">
    <source>
        <dbReference type="EMBL" id="CCH72629.1"/>
    </source>
</evidence>
<dbReference type="InterPro" id="IPR004378">
    <property type="entry name" value="F420H2_quin_Rdtase"/>
</dbReference>
<protein>
    <submittedName>
        <fullName evidence="1">Uncharacterized protein</fullName>
    </submittedName>
</protein>
<dbReference type="STRING" id="1193182.BN11_1830007"/>
<sequence length="216" mass="23706">MWGIFALDPAAWPGLSGALVQSGLLPANVALTRRAPRVKARLVAALQRRVVNPLVRGLYRLGVNPLGIALLETTGRRSGRVPQVPVGDSRDGEVFWVVAEHGLRAGYVRNLQPDPRVRVHVREGWRRRWRDGVATVLKHDDPFARQRVLVRGHPLRALNAASVRLLGAEPVTVRIDLLSADSPPVRDQAWRANNSTAMAPGEGTFVALVSCATQRR</sequence>
<dbReference type="GO" id="GO:0016491">
    <property type="term" value="F:oxidoreductase activity"/>
    <property type="evidence" value="ECO:0007669"/>
    <property type="project" value="InterPro"/>
</dbReference>
<comment type="caution">
    <text evidence="1">The sequence shown here is derived from an EMBL/GenBank/DDBJ whole genome shotgun (WGS) entry which is preliminary data.</text>
</comment>
<dbReference type="InterPro" id="IPR012349">
    <property type="entry name" value="Split_barrel_FMN-bd"/>
</dbReference>
<dbReference type="Gene3D" id="2.30.110.10">
    <property type="entry name" value="Electron Transport, Fmn-binding Protein, Chain A"/>
    <property type="match status" value="1"/>
</dbReference>
<dbReference type="EMBL" id="CAJA01000094">
    <property type="protein sequence ID" value="CCH72629.1"/>
    <property type="molecule type" value="Genomic_DNA"/>
</dbReference>
<proteinExistence type="predicted"/>
<keyword evidence="2" id="KW-1185">Reference proteome</keyword>
<dbReference type="Pfam" id="PF04075">
    <property type="entry name" value="F420H2_quin_red"/>
    <property type="match status" value="1"/>
</dbReference>
<reference evidence="1 2" key="1">
    <citation type="journal article" date="2013" name="ISME J.">
        <title>A metabolic model for members of the genus Tetrasphaera involved in enhanced biological phosphorus removal.</title>
        <authorList>
            <person name="Kristiansen R."/>
            <person name="Nguyen H.T.T."/>
            <person name="Saunders A.M."/>
            <person name="Nielsen J.L."/>
            <person name="Wimmer R."/>
            <person name="Le V.Q."/>
            <person name="McIlroy S.J."/>
            <person name="Petrovski S."/>
            <person name="Seviour R.J."/>
            <person name="Calteau A."/>
            <person name="Nielsen K.L."/>
            <person name="Nielsen P.H."/>
        </authorList>
    </citation>
    <scope>NUCLEOTIDE SEQUENCE [LARGE SCALE GENOMIC DNA]</scope>
    <source>
        <strain evidence="1 2">Ben110</strain>
    </source>
</reference>
<organism evidence="1 2">
    <name type="scientific">Nostocoides australiense Ben110</name>
    <dbReference type="NCBI Taxonomy" id="1193182"/>
    <lineage>
        <taxon>Bacteria</taxon>
        <taxon>Bacillati</taxon>
        <taxon>Actinomycetota</taxon>
        <taxon>Actinomycetes</taxon>
        <taxon>Micrococcales</taxon>
        <taxon>Intrasporangiaceae</taxon>
        <taxon>Nostocoides</taxon>
    </lineage>
</organism>
<dbReference type="SUPFAM" id="SSF50475">
    <property type="entry name" value="FMN-binding split barrel"/>
    <property type="match status" value="1"/>
</dbReference>
<gene>
    <name evidence="1" type="ORF">BN11_1830007</name>
</gene>
<name>W6K2M4_9MICO</name>
<accession>W6K2M4</accession>
<dbReference type="AlphaFoldDB" id="W6K2M4"/>
<dbReference type="Proteomes" id="UP000035763">
    <property type="component" value="Unassembled WGS sequence"/>
</dbReference>
<evidence type="ECO:0000313" key="2">
    <source>
        <dbReference type="Proteomes" id="UP000035763"/>
    </source>
</evidence>